<evidence type="ECO:0000256" key="14">
    <source>
        <dbReference type="PIRNR" id="PIRNR006337"/>
    </source>
</evidence>
<evidence type="ECO:0000256" key="4">
    <source>
        <dbReference type="ARBA" id="ARBA00012268"/>
    </source>
</evidence>
<dbReference type="RefSeq" id="WP_277192889.1">
    <property type="nucleotide sequence ID" value="NZ_JAROAV010000037.1"/>
</dbReference>
<dbReference type="CDD" id="cd02853">
    <property type="entry name" value="E_set_MTHase_like_N"/>
    <property type="match status" value="1"/>
</dbReference>
<dbReference type="InterPro" id="IPR014756">
    <property type="entry name" value="Ig_E-set"/>
</dbReference>
<reference evidence="17 18" key="1">
    <citation type="submission" date="2023-03" db="EMBL/GenBank/DDBJ databases">
        <title>YIM 133296 draft genome.</title>
        <authorList>
            <person name="Xiong L."/>
        </authorList>
    </citation>
    <scope>NUCLEOTIDE SEQUENCE [LARGE SCALE GENOMIC DNA]</scope>
    <source>
        <strain evidence="17 18">YIM 133296</strain>
    </source>
</reference>
<keyword evidence="18" id="KW-1185">Reference proteome</keyword>
<dbReference type="PANTHER" id="PTHR43651:SF11">
    <property type="entry name" value="MALTO-OLIGOSYLTREHALOSE TREHALOHYDROLASE"/>
    <property type="match status" value="1"/>
</dbReference>
<evidence type="ECO:0000256" key="11">
    <source>
        <dbReference type="ARBA" id="ARBA00033284"/>
    </source>
</evidence>
<evidence type="ECO:0000256" key="5">
    <source>
        <dbReference type="ARBA" id="ARBA00015938"/>
    </source>
</evidence>
<accession>A0ABT6C9I9</accession>
<feature type="region of interest" description="Disordered" evidence="15">
    <location>
        <begin position="48"/>
        <end position="72"/>
    </location>
</feature>
<comment type="catalytic activity">
    <reaction evidence="12 14">
        <text>hydrolysis of (1-&gt;4)-alpha-D-glucosidic linkage in 4-alpha-D-[(1-&gt;4)-alpha-D-glucanosyl]n trehalose to yield trehalose and (1-&gt;4)-alpha-D-glucan.</text>
        <dbReference type="EC" id="3.2.1.141"/>
    </reaction>
</comment>
<comment type="caution">
    <text evidence="17">The sequence shown here is derived from an EMBL/GenBank/DDBJ whole genome shotgun (WGS) entry which is preliminary data.</text>
</comment>
<dbReference type="InterPro" id="IPR006047">
    <property type="entry name" value="GH13_cat_dom"/>
</dbReference>
<dbReference type="Proteomes" id="UP001528912">
    <property type="component" value="Unassembled WGS sequence"/>
</dbReference>
<dbReference type="SMART" id="SM00642">
    <property type="entry name" value="Aamy"/>
    <property type="match status" value="1"/>
</dbReference>
<dbReference type="Gene3D" id="3.20.20.80">
    <property type="entry name" value="Glycosidases"/>
    <property type="match status" value="1"/>
</dbReference>
<dbReference type="PANTHER" id="PTHR43651">
    <property type="entry name" value="1,4-ALPHA-GLUCAN-BRANCHING ENZYME"/>
    <property type="match status" value="1"/>
</dbReference>
<comment type="pathway">
    <text evidence="2 14">Glycan biosynthesis; trehalose biosynthesis.</text>
</comment>
<evidence type="ECO:0000256" key="10">
    <source>
        <dbReference type="ARBA" id="ARBA00032057"/>
    </source>
</evidence>
<dbReference type="InterPro" id="IPR013783">
    <property type="entry name" value="Ig-like_fold"/>
</dbReference>
<evidence type="ECO:0000256" key="9">
    <source>
        <dbReference type="ARBA" id="ARBA00023295"/>
    </source>
</evidence>
<keyword evidence="6" id="KW-0963">Cytoplasm</keyword>
<dbReference type="CDD" id="cd11325">
    <property type="entry name" value="AmyAc_GTHase"/>
    <property type="match status" value="1"/>
</dbReference>
<dbReference type="SUPFAM" id="SSF81296">
    <property type="entry name" value="E set domains"/>
    <property type="match status" value="1"/>
</dbReference>
<keyword evidence="8" id="KW-0119">Carbohydrate metabolism</keyword>
<evidence type="ECO:0000259" key="16">
    <source>
        <dbReference type="SMART" id="SM00642"/>
    </source>
</evidence>
<dbReference type="Pfam" id="PF00128">
    <property type="entry name" value="Alpha-amylase"/>
    <property type="match status" value="1"/>
</dbReference>
<dbReference type="Gene3D" id="2.60.40.10">
    <property type="entry name" value="Immunoglobulins"/>
    <property type="match status" value="1"/>
</dbReference>
<evidence type="ECO:0000313" key="18">
    <source>
        <dbReference type="Proteomes" id="UP001528912"/>
    </source>
</evidence>
<evidence type="ECO:0000256" key="3">
    <source>
        <dbReference type="ARBA" id="ARBA00008061"/>
    </source>
</evidence>
<dbReference type="PIRSF" id="PIRSF006337">
    <property type="entry name" value="Trehalose_TreZ"/>
    <property type="match status" value="1"/>
</dbReference>
<dbReference type="NCBIfam" id="TIGR02402">
    <property type="entry name" value="trehalose_TreZ"/>
    <property type="match status" value="1"/>
</dbReference>
<dbReference type="SUPFAM" id="SSF51445">
    <property type="entry name" value="(Trans)glycosidases"/>
    <property type="match status" value="1"/>
</dbReference>
<keyword evidence="7 14" id="KW-0378">Hydrolase</keyword>
<name>A0ABT6C9I9_9MICO</name>
<dbReference type="EMBL" id="JAROAV010000037">
    <property type="protein sequence ID" value="MDF8265576.1"/>
    <property type="molecule type" value="Genomic_DNA"/>
</dbReference>
<keyword evidence="9 14" id="KW-0326">Glycosidase</keyword>
<feature type="domain" description="Glycosyl hydrolase family 13 catalytic" evidence="16">
    <location>
        <begin position="98"/>
        <end position="471"/>
    </location>
</feature>
<evidence type="ECO:0000256" key="6">
    <source>
        <dbReference type="ARBA" id="ARBA00022490"/>
    </source>
</evidence>
<evidence type="ECO:0000256" key="1">
    <source>
        <dbReference type="ARBA" id="ARBA00004496"/>
    </source>
</evidence>
<dbReference type="InterPro" id="IPR017853">
    <property type="entry name" value="GH"/>
</dbReference>
<proteinExistence type="inferred from homology"/>
<comment type="subcellular location">
    <subcellularLocation>
        <location evidence="1">Cytoplasm</location>
    </subcellularLocation>
</comment>
<feature type="region of interest" description="Disordered" evidence="15">
    <location>
        <begin position="567"/>
        <end position="587"/>
    </location>
</feature>
<evidence type="ECO:0000256" key="12">
    <source>
        <dbReference type="ARBA" id="ARBA00034013"/>
    </source>
</evidence>
<protein>
    <recommendedName>
        <fullName evidence="5 13">Malto-oligosyltrehalose trehalohydrolase</fullName>
        <shortName evidence="14">MTHase</shortName>
        <ecNumber evidence="4 13">3.2.1.141</ecNumber>
    </recommendedName>
    <alternativeName>
        <fullName evidence="11 14">4-alpha-D-((1-&gt;4)-alpha-D-glucano)trehalose trehalohydrolase</fullName>
    </alternativeName>
    <alternativeName>
        <fullName evidence="10 14">Maltooligosyl trehalose trehalohydrolase</fullName>
    </alternativeName>
</protein>
<evidence type="ECO:0000256" key="2">
    <source>
        <dbReference type="ARBA" id="ARBA00005199"/>
    </source>
</evidence>
<dbReference type="InterPro" id="IPR044901">
    <property type="entry name" value="Trehalose_TreZ_E-set_sf"/>
</dbReference>
<sequence length="587" mass="64869">MKPIRVWAPTRDDVRLVLDGTDTPMFRDPDGWWSSDVEPEPGMRYAFRLDGGDPRPDPRSLSQPQGPHAASEVVDLDAHEWHDEGWDGCRLHGAIIYELHIGTFTPEGTLDAAAEHLDHLASLGVTLVELMPVAAFPGRRGWGYDGVAPYAVHEAYGGAAALQRFVDACHQHHLGVCLDVVYNHLGPSGNYLQEFAPYFTDRHHTPWGWAVNLDGGESDEVRRYLRDNAEMWLRDFHLDALRLDAVHAMVDDRATTFLEELAEYADRLSDELDRPVTLIAESDRNDPATVARRGPGGIGGVGLHAQWADDVHHALHVLLTGETQGYYADFADPNAIGKVLATPFFHDGTWSSFRGRTHGRPVPPELPGWRFVASLQTHDQVGNRAGGERLSHLVSPGRLACAAALLLTGPYTPMLFMGEEWGASTPWQYFTDHQEPELATAVSLGRRAEFAEHGWANEVPDPQDARTAQASTLRWEELDRPEHADLLNWYRWLIRLRRAIPDLQNSTLASTRVTRVDGVITVHRGAHTVVVNLSGHDVPLDLPQGEAVLGSRGASERAKKAVVHPDGVVIRGPNGGGHTHLKEHATP</sequence>
<evidence type="ECO:0000256" key="15">
    <source>
        <dbReference type="SAM" id="MobiDB-lite"/>
    </source>
</evidence>
<dbReference type="InterPro" id="IPR012768">
    <property type="entry name" value="Trehalose_TreZ"/>
</dbReference>
<evidence type="ECO:0000313" key="17">
    <source>
        <dbReference type="EMBL" id="MDF8265576.1"/>
    </source>
</evidence>
<evidence type="ECO:0000256" key="7">
    <source>
        <dbReference type="ARBA" id="ARBA00022801"/>
    </source>
</evidence>
<organism evidence="17 18">
    <name type="scientific">Luteipulveratus flavus</name>
    <dbReference type="NCBI Taxonomy" id="3031728"/>
    <lineage>
        <taxon>Bacteria</taxon>
        <taxon>Bacillati</taxon>
        <taxon>Actinomycetota</taxon>
        <taxon>Actinomycetes</taxon>
        <taxon>Micrococcales</taxon>
        <taxon>Dermacoccaceae</taxon>
        <taxon>Luteipulveratus</taxon>
    </lineage>
</organism>
<dbReference type="EC" id="3.2.1.141" evidence="4 13"/>
<comment type="similarity">
    <text evidence="3 14">Belongs to the glycosyl hydrolase 13 family.</text>
</comment>
<gene>
    <name evidence="17" type="primary">treZ</name>
    <name evidence="17" type="ORF">P4R38_15100</name>
</gene>
<dbReference type="Gene3D" id="1.10.10.760">
    <property type="entry name" value="E-set domains of sugar-utilizing enzymes"/>
    <property type="match status" value="1"/>
</dbReference>
<evidence type="ECO:0000256" key="13">
    <source>
        <dbReference type="NCBIfam" id="TIGR02402"/>
    </source>
</evidence>
<evidence type="ECO:0000256" key="8">
    <source>
        <dbReference type="ARBA" id="ARBA00023277"/>
    </source>
</evidence>